<dbReference type="Pfam" id="PF09347">
    <property type="entry name" value="DUF1989"/>
    <property type="match status" value="1"/>
</dbReference>
<dbReference type="KEGG" id="psil:PMA3_22615"/>
<gene>
    <name evidence="2" type="ORF">PMA3_22615</name>
</gene>
<evidence type="ECO:0000259" key="1">
    <source>
        <dbReference type="Pfam" id="PF09347"/>
    </source>
</evidence>
<accession>A0A191YYG0</accession>
<dbReference type="InterPro" id="IPR018959">
    <property type="entry name" value="DUF1989"/>
</dbReference>
<dbReference type="Proteomes" id="UP000078354">
    <property type="component" value="Chromosome"/>
</dbReference>
<dbReference type="EMBL" id="CP014870">
    <property type="protein sequence ID" value="ANJ57799.1"/>
    <property type="molecule type" value="Genomic_DNA"/>
</dbReference>
<dbReference type="STRING" id="1853130.PMA3_22615"/>
<dbReference type="PANTHER" id="PTHR31527:SF0">
    <property type="entry name" value="RE64534P"/>
    <property type="match status" value="1"/>
</dbReference>
<keyword evidence="3" id="KW-1185">Reference proteome</keyword>
<proteinExistence type="predicted"/>
<dbReference type="OrthoDB" id="9772660at2"/>
<name>A0A191YYG0_9PSED</name>
<evidence type="ECO:0000313" key="3">
    <source>
        <dbReference type="Proteomes" id="UP000078354"/>
    </source>
</evidence>
<feature type="domain" description="DUF1989" evidence="1">
    <location>
        <begin position="28"/>
        <end position="194"/>
    </location>
</feature>
<dbReference type="RefSeq" id="WP_064679273.1">
    <property type="nucleotide sequence ID" value="NZ_CP014870.1"/>
</dbReference>
<reference evidence="2 3" key="1">
    <citation type="journal article" date="2018" name="Syst. Appl. Microbiol.">
        <title>Pseudomonas silesiensis sp. nov. strain A3T isolated from a biological pesticide sewage treatment plant and analysis of the complete genome sequence.</title>
        <authorList>
            <person name="Kaminski M.A."/>
            <person name="Furmanczyk E.M."/>
            <person name="Sobczak A."/>
            <person name="Dziembowski A."/>
            <person name="Lipinski L."/>
        </authorList>
    </citation>
    <scope>NUCLEOTIDE SEQUENCE [LARGE SCALE GENOMIC DNA]</scope>
    <source>
        <strain evidence="2 3">A3</strain>
    </source>
</reference>
<evidence type="ECO:0000313" key="2">
    <source>
        <dbReference type="EMBL" id="ANJ57799.1"/>
    </source>
</evidence>
<organism evidence="2 3">
    <name type="scientific">Pseudomonas silesiensis</name>
    <dbReference type="NCBI Taxonomy" id="1853130"/>
    <lineage>
        <taxon>Bacteria</taxon>
        <taxon>Pseudomonadati</taxon>
        <taxon>Pseudomonadota</taxon>
        <taxon>Gammaproteobacteria</taxon>
        <taxon>Pseudomonadales</taxon>
        <taxon>Pseudomonadaceae</taxon>
        <taxon>Pseudomonas</taxon>
    </lineage>
</organism>
<dbReference type="NCBIfam" id="TIGR03424">
    <property type="entry name" value="urea_degr_1"/>
    <property type="match status" value="1"/>
</dbReference>
<dbReference type="InterPro" id="IPR017791">
    <property type="entry name" value="UAAP2"/>
</dbReference>
<dbReference type="AlphaFoldDB" id="A0A191YYG0"/>
<protein>
    <submittedName>
        <fullName evidence="2">Urea carboxylase</fullName>
    </submittedName>
</protein>
<sequence length="221" mass="24160">MSLAIATAAASDDNAANRQPDTAVYRATIPAGEPWLTEVKAGQTLRILDLEGNQAIDTLFYSVANPKERYDVQRTLRRQNSVYLSTGSVLYSNLGQPMLTIVADTCGRHDTLGGACAQESNTVRYALEKRYMHSCRDNYLRACVHDGRLGKGDIGPNINFFMNVPVTAEGGLTFEDGISAPGKYVDLRAEMDVIVLISNCPQLNNPCNAYNPTPAEVLVWN</sequence>
<dbReference type="PANTHER" id="PTHR31527">
    <property type="entry name" value="RE64534P"/>
    <property type="match status" value="1"/>
</dbReference>